<feature type="region of interest" description="Disordered" evidence="5">
    <location>
        <begin position="33"/>
        <end position="54"/>
    </location>
</feature>
<dbReference type="GO" id="GO:0003676">
    <property type="term" value="F:nucleic acid binding"/>
    <property type="evidence" value="ECO:0007669"/>
    <property type="project" value="InterPro"/>
</dbReference>
<evidence type="ECO:0000256" key="2">
    <source>
        <dbReference type="ARBA" id="ARBA00038058"/>
    </source>
</evidence>
<dbReference type="InterPro" id="IPR006555">
    <property type="entry name" value="ATP-dep_Helicase_C"/>
</dbReference>
<reference evidence="7 8" key="1">
    <citation type="journal article" date="2019" name="Syst. Appl. Microbiol.">
        <title>New species of pathogenic Pseudomonas isolated from citrus in Tunisia: Proposal of Pseudomonas kairouanensis sp. nov. and Pseudomonas nabeulensis sp. nov.</title>
        <authorList>
            <person name="Oueslati M."/>
            <person name="Mulet M."/>
            <person name="Gomila M."/>
            <person name="Berge O."/>
            <person name="Hajlaoui M.R."/>
            <person name="Lalucat J."/>
            <person name="Sadfi-Zouaoui N."/>
            <person name="Garcia-Valdes E."/>
        </authorList>
    </citation>
    <scope>NUCLEOTIDE SEQUENCE [LARGE SCALE GENOMIC DNA]</scope>
    <source>
        <strain evidence="7 8">E10B</strain>
    </source>
</reference>
<dbReference type="InterPro" id="IPR045028">
    <property type="entry name" value="DinG/Rad3-like"/>
</dbReference>
<evidence type="ECO:0000256" key="4">
    <source>
        <dbReference type="ARBA" id="ARBA00048954"/>
    </source>
</evidence>
<dbReference type="OrthoDB" id="366844at2"/>
<dbReference type="InterPro" id="IPR014001">
    <property type="entry name" value="Helicase_ATP-bd"/>
</dbReference>
<feature type="domain" description="Helicase ATP-binding" evidence="6">
    <location>
        <begin position="49"/>
        <end position="310"/>
    </location>
</feature>
<comment type="cofactor">
    <cofactor evidence="1">
        <name>[4Fe-4S] cluster</name>
        <dbReference type="ChEBI" id="CHEBI:49883"/>
    </cofactor>
</comment>
<gene>
    <name evidence="7" type="ORF">DYL61_08725</name>
</gene>
<name>A0A4Z0B675_9PSED</name>
<evidence type="ECO:0000259" key="6">
    <source>
        <dbReference type="PROSITE" id="PS51192"/>
    </source>
</evidence>
<dbReference type="GO" id="GO:0043139">
    <property type="term" value="F:5'-3' DNA helicase activity"/>
    <property type="evidence" value="ECO:0007669"/>
    <property type="project" value="UniProtKB-EC"/>
</dbReference>
<dbReference type="SMART" id="SM00491">
    <property type="entry name" value="HELICc2"/>
    <property type="match status" value="1"/>
</dbReference>
<dbReference type="PROSITE" id="PS51192">
    <property type="entry name" value="HELICASE_ATP_BIND_1"/>
    <property type="match status" value="1"/>
</dbReference>
<dbReference type="EC" id="5.6.2.3" evidence="3"/>
<dbReference type="SMART" id="SM00487">
    <property type="entry name" value="DEXDc"/>
    <property type="match status" value="1"/>
</dbReference>
<organism evidence="7 8">
    <name type="scientific">Pseudomonas nabeulensis</name>
    <dbReference type="NCBI Taxonomy" id="2293833"/>
    <lineage>
        <taxon>Bacteria</taxon>
        <taxon>Pseudomonadati</taxon>
        <taxon>Pseudomonadota</taxon>
        <taxon>Gammaproteobacteria</taxon>
        <taxon>Pseudomonadales</taxon>
        <taxon>Pseudomonadaceae</taxon>
        <taxon>Pseudomonas</taxon>
    </lineage>
</organism>
<proteinExistence type="inferred from homology"/>
<evidence type="ECO:0000313" key="7">
    <source>
        <dbReference type="EMBL" id="TFY94545.1"/>
    </source>
</evidence>
<keyword evidence="8" id="KW-1185">Reference proteome</keyword>
<dbReference type="SUPFAM" id="SSF52540">
    <property type="entry name" value="P-loop containing nucleoside triphosphate hydrolases"/>
    <property type="match status" value="1"/>
</dbReference>
<sequence length="837" mass="93233">MDSMIDFGSLAGKAKETTDYDLLKLYSSLDVKSTHTEPRTSQREAMQELTSRHEEKDTVLKISTGAGKTGVGLLYLLGHMRKEKRPGVYLCPTIQLVEQVLQEASKLGIQAHHYPSGEKYPHAACVRGDAILVCTYEKLFNSKSTFLRQDVNLLPTAIVLDDAHAGSEIVRKQFTLQVHGDAFESLKRLLESRCRAHHSTKWTDVETNDPLAIFEVPHWIWSDLSEEIRTNLHVYSEDKNFIFVWPFLEDNLKLCRCVLSGTHAEISPEIIPAHLLRPYHGADHKLFMSATLADDSLLVRELGVEQSAALTPICPPSDQGLGERMILAPALISPDLDRDYLMELCRALSKKHNVVILTSSEPVGREWQKVGAKFFSGDDFTDAVKNLKDPTSGLSFAVFAQRYDGVDLADDACRVLVIDSVPYGENLIDKNDAQMVFSPGGIRNKTVYRIEQGMGRAVRSHADYALVLLVGQDLATYIGRTEVLGALTDETRAQLELSVELAELVKSSTADYKSSFEQVINQCLTRDPGWKKFYNSRIRSAPKNPHTPSSKKIQLATSEREAHLQAAANRAAEAIPNFRAALNLAKVEGEELGIYLQRLSRITYYIDPSESMQIQQAARSYCRSVALPPLAPKKPISPGAKTAAEKLCAWFREFSPANAAVIQASKIEGSLGFNQKFRAVEKSIMELGQALGADSSRPEIDFSIGPDVIWFWGNYLFVIEVKNENQKTLHKSDSGQLHDSIQWAKESFPIYADRIVPITAAKVFISDRDAHYPQGTRVLLEAGCIALAHGLHLACVKLSQQGPVFVTPENVTITMNEFKISPEQFLSQHTVKLEELR</sequence>
<dbReference type="GO" id="GO:0016818">
    <property type="term" value="F:hydrolase activity, acting on acid anhydrides, in phosphorus-containing anhydrides"/>
    <property type="evidence" value="ECO:0007669"/>
    <property type="project" value="InterPro"/>
</dbReference>
<dbReference type="Gene3D" id="3.40.50.300">
    <property type="entry name" value="P-loop containing nucleotide triphosphate hydrolases"/>
    <property type="match status" value="2"/>
</dbReference>
<comment type="caution">
    <text evidence="7">The sequence shown here is derived from an EMBL/GenBank/DDBJ whole genome shotgun (WGS) entry which is preliminary data.</text>
</comment>
<dbReference type="Proteomes" id="UP000297734">
    <property type="component" value="Unassembled WGS sequence"/>
</dbReference>
<dbReference type="PANTHER" id="PTHR11472">
    <property type="entry name" value="DNA REPAIR DEAD HELICASE RAD3/XP-D SUBFAMILY MEMBER"/>
    <property type="match status" value="1"/>
</dbReference>
<evidence type="ECO:0000256" key="3">
    <source>
        <dbReference type="ARBA" id="ARBA00044969"/>
    </source>
</evidence>
<comment type="similarity">
    <text evidence="2">Belongs to the helicase family. DinG subfamily.</text>
</comment>
<dbReference type="InterPro" id="IPR027417">
    <property type="entry name" value="P-loop_NTPase"/>
</dbReference>
<evidence type="ECO:0000256" key="1">
    <source>
        <dbReference type="ARBA" id="ARBA00001966"/>
    </source>
</evidence>
<dbReference type="AlphaFoldDB" id="A0A4Z0B675"/>
<dbReference type="Pfam" id="PF13307">
    <property type="entry name" value="Helicase_C_2"/>
    <property type="match status" value="1"/>
</dbReference>
<dbReference type="InterPro" id="IPR011545">
    <property type="entry name" value="DEAD/DEAH_box_helicase_dom"/>
</dbReference>
<dbReference type="EMBL" id="QUZT01000011">
    <property type="protein sequence ID" value="TFY94545.1"/>
    <property type="molecule type" value="Genomic_DNA"/>
</dbReference>
<dbReference type="GO" id="GO:0005524">
    <property type="term" value="F:ATP binding"/>
    <property type="evidence" value="ECO:0007669"/>
    <property type="project" value="InterPro"/>
</dbReference>
<evidence type="ECO:0000313" key="8">
    <source>
        <dbReference type="Proteomes" id="UP000297734"/>
    </source>
</evidence>
<dbReference type="PANTHER" id="PTHR11472:SF34">
    <property type="entry name" value="REGULATOR OF TELOMERE ELONGATION HELICASE 1"/>
    <property type="match status" value="1"/>
</dbReference>
<dbReference type="GO" id="GO:0006139">
    <property type="term" value="P:nucleobase-containing compound metabolic process"/>
    <property type="evidence" value="ECO:0007669"/>
    <property type="project" value="InterPro"/>
</dbReference>
<evidence type="ECO:0000256" key="5">
    <source>
        <dbReference type="SAM" id="MobiDB-lite"/>
    </source>
</evidence>
<dbReference type="Pfam" id="PF00270">
    <property type="entry name" value="DEAD"/>
    <property type="match status" value="1"/>
</dbReference>
<protein>
    <recommendedName>
        <fullName evidence="3">DNA 5'-3' helicase</fullName>
        <ecNumber evidence="3">5.6.2.3</ecNumber>
    </recommendedName>
</protein>
<accession>A0A4Z0B675</accession>
<comment type="catalytic activity">
    <reaction evidence="4">
        <text>ATP + H2O = ADP + phosphate + H(+)</text>
        <dbReference type="Rhea" id="RHEA:13065"/>
        <dbReference type="ChEBI" id="CHEBI:15377"/>
        <dbReference type="ChEBI" id="CHEBI:15378"/>
        <dbReference type="ChEBI" id="CHEBI:30616"/>
        <dbReference type="ChEBI" id="CHEBI:43474"/>
        <dbReference type="ChEBI" id="CHEBI:456216"/>
        <dbReference type="EC" id="5.6.2.3"/>
    </reaction>
</comment>